<dbReference type="CDD" id="cd06225">
    <property type="entry name" value="HAMP"/>
    <property type="match status" value="1"/>
</dbReference>
<dbReference type="InterPro" id="IPR029151">
    <property type="entry name" value="Sensor-like_sf"/>
</dbReference>
<dbReference type="InterPro" id="IPR033479">
    <property type="entry name" value="dCache_1"/>
</dbReference>
<evidence type="ECO:0000256" key="2">
    <source>
        <dbReference type="ARBA" id="ARBA00022475"/>
    </source>
</evidence>
<comment type="caution">
    <text evidence="13">The sequence shown here is derived from an EMBL/GenBank/DDBJ whole genome shotgun (WGS) entry which is preliminary data.</text>
</comment>
<dbReference type="Proteomes" id="UP001519342">
    <property type="component" value="Unassembled WGS sequence"/>
</dbReference>
<keyword evidence="4 9" id="KW-0812">Transmembrane</keyword>
<keyword evidence="14" id="KW-1185">Reference proteome</keyword>
<evidence type="ECO:0000256" key="8">
    <source>
        <dbReference type="PROSITE-ProRule" id="PRU00284"/>
    </source>
</evidence>
<dbReference type="Pfam" id="PF02743">
    <property type="entry name" value="dCache_1"/>
    <property type="match status" value="1"/>
</dbReference>
<dbReference type="Pfam" id="PF00015">
    <property type="entry name" value="MCPsignal"/>
    <property type="match status" value="1"/>
</dbReference>
<accession>A0ABS4GA48</accession>
<reference evidence="13 14" key="1">
    <citation type="submission" date="2021-03" db="EMBL/GenBank/DDBJ databases">
        <title>Genomic Encyclopedia of Type Strains, Phase IV (KMG-IV): sequencing the most valuable type-strain genomes for metagenomic binning, comparative biology and taxonomic classification.</title>
        <authorList>
            <person name="Goeker M."/>
        </authorList>
    </citation>
    <scope>NUCLEOTIDE SEQUENCE [LARGE SCALE GENOMIC DNA]</scope>
    <source>
        <strain evidence="13 14">DSM 24004</strain>
    </source>
</reference>
<dbReference type="InterPro" id="IPR051310">
    <property type="entry name" value="MCP_chemotaxis"/>
</dbReference>
<dbReference type="SMART" id="SM00304">
    <property type="entry name" value="HAMP"/>
    <property type="match status" value="1"/>
</dbReference>
<keyword evidence="5 9" id="KW-1133">Transmembrane helix</keyword>
<feature type="domain" description="Methyl-accepting transducer" evidence="10">
    <location>
        <begin position="428"/>
        <end position="657"/>
    </location>
</feature>
<dbReference type="SMART" id="SM00283">
    <property type="entry name" value="MA"/>
    <property type="match status" value="1"/>
</dbReference>
<feature type="domain" description="T-SNARE coiled-coil homology" evidence="11">
    <location>
        <begin position="587"/>
        <end position="649"/>
    </location>
</feature>
<dbReference type="PRINTS" id="PR00260">
    <property type="entry name" value="CHEMTRNSDUCR"/>
</dbReference>
<evidence type="ECO:0000259" key="12">
    <source>
        <dbReference type="PROSITE" id="PS50885"/>
    </source>
</evidence>
<dbReference type="Gene3D" id="1.10.287.950">
    <property type="entry name" value="Methyl-accepting chemotaxis protein"/>
    <property type="match status" value="1"/>
</dbReference>
<feature type="domain" description="HAMP" evidence="12">
    <location>
        <begin position="323"/>
        <end position="375"/>
    </location>
</feature>
<keyword evidence="6 9" id="KW-0472">Membrane</keyword>
<dbReference type="CDD" id="cd12912">
    <property type="entry name" value="PDC2_MCP_like"/>
    <property type="match status" value="1"/>
</dbReference>
<dbReference type="PROSITE" id="PS50885">
    <property type="entry name" value="HAMP"/>
    <property type="match status" value="1"/>
</dbReference>
<evidence type="ECO:0000259" key="10">
    <source>
        <dbReference type="PROSITE" id="PS50111"/>
    </source>
</evidence>
<evidence type="ECO:0000256" key="6">
    <source>
        <dbReference type="ARBA" id="ARBA00023136"/>
    </source>
</evidence>
<dbReference type="InterPro" id="IPR004090">
    <property type="entry name" value="Chemotax_Me-accpt_rcpt"/>
</dbReference>
<protein>
    <submittedName>
        <fullName evidence="13">Methyl-accepting chemotaxis protein</fullName>
    </submittedName>
</protein>
<dbReference type="SUPFAM" id="SSF58104">
    <property type="entry name" value="Methyl-accepting chemotaxis protein (MCP) signaling domain"/>
    <property type="match status" value="1"/>
</dbReference>
<evidence type="ECO:0000313" key="14">
    <source>
        <dbReference type="Proteomes" id="UP001519342"/>
    </source>
</evidence>
<sequence>MRSRKRVKKEKSIRVKLVTVIFLACLVLLTAVGVLITNTVRTEYEITNHELLLEKVTRVSGEADAYLKRYTTVAETVAANKTIHDYLVSTQTGVSVTTNKNYEAVLEILRNTQKPFSDVVSSIYVVEDNPSSYITSSKTIVNEDVDVTKKVYYKTIQDGLIHISEPYVALNTGNMTVALSAPVTVNNQIVGEVCIDIEIVDLEKITGDNKFGETGFFTLLTGDNNIAYSKDKDKILKNVTEVGFDERLLTAIKEKNTEAIEYEVDGEKCIGIVNEIGDTGWKLIVSISDDEFSAAVEKLSMGIVRNFLIVGILLLILIFIMITKMTKPIKDIQEVADKLAKGDLDVEINVSSNDEIGKLAQSISSLTDRLKKYINYIDESSEVLNHFANGDLRINLKYEYTGEFEKLKDALVNVSETQKHIISDLKESSDSINSSASQIATGATVTSQGATEQASAIEELSAEINEMYMAVNNTADRAKEAGDKSAKSSCEVTNGNEKMNELLIAMNEISNSSSQIGKIIKVIDDIAFQTNILALNAAVEAARAGSAGKGFAVVADEVRNLAGKSAEAAKQTTDLIENSIIAINKGTTLADEAGKSLMGIVSTTDEASSIIAEIARMAEEQTVSINQIKTGVEQVSSVVQENAASAETSAANSEELAAQVEHLNEMISKFRLN</sequence>
<dbReference type="EMBL" id="JAGGKS010000001">
    <property type="protein sequence ID" value="MBP1924285.1"/>
    <property type="molecule type" value="Genomic_DNA"/>
</dbReference>
<proteinExistence type="inferred from homology"/>
<dbReference type="PROSITE" id="PS50111">
    <property type="entry name" value="CHEMOTAXIS_TRANSDUC_2"/>
    <property type="match status" value="1"/>
</dbReference>
<dbReference type="SUPFAM" id="SSF103190">
    <property type="entry name" value="Sensory domain-like"/>
    <property type="match status" value="1"/>
</dbReference>
<dbReference type="Gene3D" id="3.30.450.20">
    <property type="entry name" value="PAS domain"/>
    <property type="match status" value="2"/>
</dbReference>
<dbReference type="Pfam" id="PF00672">
    <property type="entry name" value="HAMP"/>
    <property type="match status" value="1"/>
</dbReference>
<dbReference type="Gene3D" id="1.10.8.500">
    <property type="entry name" value="HAMP domain in histidine kinase"/>
    <property type="match status" value="1"/>
</dbReference>
<evidence type="ECO:0000256" key="5">
    <source>
        <dbReference type="ARBA" id="ARBA00022989"/>
    </source>
</evidence>
<evidence type="ECO:0000256" key="1">
    <source>
        <dbReference type="ARBA" id="ARBA00004651"/>
    </source>
</evidence>
<keyword evidence="3" id="KW-0145">Chemotaxis</keyword>
<dbReference type="PANTHER" id="PTHR43531:SF11">
    <property type="entry name" value="METHYL-ACCEPTING CHEMOTAXIS PROTEIN 3"/>
    <property type="match status" value="1"/>
</dbReference>
<gene>
    <name evidence="13" type="ORF">J2Z76_000138</name>
</gene>
<evidence type="ECO:0000259" key="11">
    <source>
        <dbReference type="PROSITE" id="PS50192"/>
    </source>
</evidence>
<dbReference type="InterPro" id="IPR004089">
    <property type="entry name" value="MCPsignal_dom"/>
</dbReference>
<evidence type="ECO:0000256" key="4">
    <source>
        <dbReference type="ARBA" id="ARBA00022692"/>
    </source>
</evidence>
<name>A0ABS4GA48_9FIRM</name>
<dbReference type="InterPro" id="IPR000727">
    <property type="entry name" value="T_SNARE_dom"/>
</dbReference>
<evidence type="ECO:0000256" key="9">
    <source>
        <dbReference type="SAM" id="Phobius"/>
    </source>
</evidence>
<comment type="subcellular location">
    <subcellularLocation>
        <location evidence="1">Cell membrane</location>
        <topology evidence="1">Multi-pass membrane protein</topology>
    </subcellularLocation>
</comment>
<dbReference type="PROSITE" id="PS50192">
    <property type="entry name" value="T_SNARE"/>
    <property type="match status" value="1"/>
</dbReference>
<dbReference type="CDD" id="cd11386">
    <property type="entry name" value="MCP_signal"/>
    <property type="match status" value="1"/>
</dbReference>
<dbReference type="InterPro" id="IPR003660">
    <property type="entry name" value="HAMP_dom"/>
</dbReference>
<keyword evidence="2" id="KW-1003">Cell membrane</keyword>
<feature type="transmembrane region" description="Helical" evidence="9">
    <location>
        <begin position="303"/>
        <end position="322"/>
    </location>
</feature>
<evidence type="ECO:0000313" key="13">
    <source>
        <dbReference type="EMBL" id="MBP1924285.1"/>
    </source>
</evidence>
<organism evidence="13 14">
    <name type="scientific">Sedimentibacter acidaminivorans</name>
    <dbReference type="NCBI Taxonomy" id="913099"/>
    <lineage>
        <taxon>Bacteria</taxon>
        <taxon>Bacillati</taxon>
        <taxon>Bacillota</taxon>
        <taxon>Tissierellia</taxon>
        <taxon>Sedimentibacter</taxon>
    </lineage>
</organism>
<dbReference type="PANTHER" id="PTHR43531">
    <property type="entry name" value="PROTEIN ICFG"/>
    <property type="match status" value="1"/>
</dbReference>
<evidence type="ECO:0000256" key="7">
    <source>
        <dbReference type="ARBA" id="ARBA00029447"/>
    </source>
</evidence>
<evidence type="ECO:0000256" key="3">
    <source>
        <dbReference type="ARBA" id="ARBA00022500"/>
    </source>
</evidence>
<comment type="similarity">
    <text evidence="7">Belongs to the methyl-accepting chemotaxis (MCP) protein family.</text>
</comment>
<dbReference type="RefSeq" id="WP_209510061.1">
    <property type="nucleotide sequence ID" value="NZ_JAGGKS010000001.1"/>
</dbReference>
<keyword evidence="8" id="KW-0807">Transducer</keyword>